<feature type="transmembrane region" description="Helical" evidence="1">
    <location>
        <begin position="366"/>
        <end position="392"/>
    </location>
</feature>
<organism evidence="3 4">
    <name type="scientific">Salinigranum rubrum</name>
    <dbReference type="NCBI Taxonomy" id="755307"/>
    <lineage>
        <taxon>Archaea</taxon>
        <taxon>Methanobacteriati</taxon>
        <taxon>Methanobacteriota</taxon>
        <taxon>Stenosarchaea group</taxon>
        <taxon>Halobacteria</taxon>
        <taxon>Halobacteriales</taxon>
        <taxon>Haloferacaceae</taxon>
        <taxon>Salinigranum</taxon>
    </lineage>
</organism>
<feature type="transmembrane region" description="Helical" evidence="1">
    <location>
        <begin position="341"/>
        <end position="360"/>
    </location>
</feature>
<keyword evidence="4" id="KW-1185">Reference proteome</keyword>
<dbReference type="OrthoDB" id="313515at2157"/>
<dbReference type="PANTHER" id="PTHR41710">
    <property type="entry name" value="GLYCOSYL TRANSFERASE, FAMILY 39"/>
    <property type="match status" value="1"/>
</dbReference>
<dbReference type="RefSeq" id="WP_103424997.1">
    <property type="nucleotide sequence ID" value="NZ_CP026309.1"/>
</dbReference>
<keyword evidence="1" id="KW-0812">Transmembrane</keyword>
<protein>
    <submittedName>
        <fullName evidence="3">TIGR03663 family protein</fullName>
    </submittedName>
</protein>
<dbReference type="GeneID" id="35591665"/>
<feature type="transmembrane region" description="Helical" evidence="1">
    <location>
        <begin position="12"/>
        <end position="29"/>
    </location>
</feature>
<dbReference type="PANTHER" id="PTHR41710:SF2">
    <property type="entry name" value="GLYCOSYL TRANSFERASE FAMILY 39_83 DOMAIN-CONTAINING PROTEIN"/>
    <property type="match status" value="1"/>
</dbReference>
<dbReference type="InterPro" id="IPR016950">
    <property type="entry name" value="Manno-Trfase_MA4085_prd"/>
</dbReference>
<evidence type="ECO:0000313" key="4">
    <source>
        <dbReference type="Proteomes" id="UP000236584"/>
    </source>
</evidence>
<reference evidence="3 4" key="1">
    <citation type="submission" date="2018-01" db="EMBL/GenBank/DDBJ databases">
        <title>Complete genome sequence of Salinigranum rubrum GX10T, an extremely halophilic archaeon isolated from a marine solar saltern.</title>
        <authorList>
            <person name="Han S."/>
        </authorList>
    </citation>
    <scope>NUCLEOTIDE SEQUENCE [LARGE SCALE GENOMIC DNA]</scope>
    <source>
        <strain evidence="3 4">GX10</strain>
    </source>
</reference>
<dbReference type="Proteomes" id="UP000236584">
    <property type="component" value="Chromosome"/>
</dbReference>
<dbReference type="AlphaFoldDB" id="A0A2I8VJR8"/>
<evidence type="ECO:0000313" key="3">
    <source>
        <dbReference type="EMBL" id="AUV81309.1"/>
    </source>
</evidence>
<accession>A0A2I8VJR8</accession>
<sequence>MRTDEGPLASKTFLALCGLSLLALLFRVVSLGGRVMHWDEGRVGYWILRYGETGVHSYRPIVHGPFLPIVNDYLFALLPASDFAARLPVAVVGGLFPLAAWLFRDHLDDDEVVALGALFALNPLLVYYSRFMRNDVLVAVFSVVAFGLLVRLLVTRRLGYLVGAGASMGLAFTTKENALLYVACFLGAGVLLLDHRLVRETRAGTRLSDVLAETWPTAVYRWVRDDEETFERGLARVGVYSLGALAAFFLVVVFFYAPRPDLWSALANPAALPGVVEAGTVAPAERLYGTWIDGGHQDNDYLTFLYGYLETFVYGAPVVLAFGLVGALLDRYSPANPGFRPLVAFAVYWGLASVVGYPLATDIEAPWAVIHAVVAFAIPASVGLAFVVRTGVDSLHDDDRVSTGLAALVLLAAIGGTLGANVAYWNSTEEADKQVLQWAQPSNDLRESIVDVRAVAETNDGTDVLFYGTTTPGGDSVELYVSNESSADTPPPGGPAWHSRLPLPWYLELSDAEVTSTAPDTPPEEALADAPPVVIAHDWDRDEIEPHLEGYTVREHAFKLWGEHIVVFVDEDALQRAEQRDPSL</sequence>
<feature type="transmembrane region" description="Helical" evidence="1">
    <location>
        <begin position="83"/>
        <end position="103"/>
    </location>
</feature>
<name>A0A2I8VJR8_9EURY</name>
<dbReference type="InterPro" id="IPR038731">
    <property type="entry name" value="RgtA/B/C-like"/>
</dbReference>
<evidence type="ECO:0000256" key="1">
    <source>
        <dbReference type="SAM" id="Phobius"/>
    </source>
</evidence>
<feature type="transmembrane region" description="Helical" evidence="1">
    <location>
        <begin position="311"/>
        <end position="329"/>
    </location>
</feature>
<dbReference type="PIRSF" id="PIRSF030218">
    <property type="entry name" value="Mannosyltr_MA4085_prd"/>
    <property type="match status" value="1"/>
</dbReference>
<dbReference type="Pfam" id="PF13231">
    <property type="entry name" value="PMT_2"/>
    <property type="match status" value="1"/>
</dbReference>
<feature type="transmembrane region" description="Helical" evidence="1">
    <location>
        <begin position="237"/>
        <end position="257"/>
    </location>
</feature>
<evidence type="ECO:0000259" key="2">
    <source>
        <dbReference type="Pfam" id="PF13231"/>
    </source>
</evidence>
<dbReference type="NCBIfam" id="TIGR03663">
    <property type="entry name" value="flippase activity-associated protein Agl23"/>
    <property type="match status" value="1"/>
</dbReference>
<feature type="transmembrane region" description="Helical" evidence="1">
    <location>
        <begin position="404"/>
        <end position="425"/>
    </location>
</feature>
<dbReference type="KEGG" id="srub:C2R22_06205"/>
<keyword evidence="1" id="KW-1133">Transmembrane helix</keyword>
<feature type="transmembrane region" description="Helical" evidence="1">
    <location>
        <begin position="180"/>
        <end position="198"/>
    </location>
</feature>
<proteinExistence type="predicted"/>
<feature type="transmembrane region" description="Helical" evidence="1">
    <location>
        <begin position="112"/>
        <end position="130"/>
    </location>
</feature>
<feature type="transmembrane region" description="Helical" evidence="1">
    <location>
        <begin position="136"/>
        <end position="153"/>
    </location>
</feature>
<feature type="domain" description="Glycosyltransferase RgtA/B/C/D-like" evidence="2">
    <location>
        <begin position="63"/>
        <end position="199"/>
    </location>
</feature>
<dbReference type="EMBL" id="CP026309">
    <property type="protein sequence ID" value="AUV81309.1"/>
    <property type="molecule type" value="Genomic_DNA"/>
</dbReference>
<keyword evidence="1" id="KW-0472">Membrane</keyword>
<dbReference type="InterPro" id="IPR019962">
    <property type="entry name" value="CHP03663"/>
</dbReference>
<gene>
    <name evidence="3" type="ORF">C2R22_06205</name>
</gene>